<name>A0ABD0L2C6_9CAEN</name>
<evidence type="ECO:0000313" key="2">
    <source>
        <dbReference type="Proteomes" id="UP001519460"/>
    </source>
</evidence>
<gene>
    <name evidence="1" type="ORF">BaRGS_00015212</name>
</gene>
<protein>
    <submittedName>
        <fullName evidence="1">Uncharacterized protein</fullName>
    </submittedName>
</protein>
<organism evidence="1 2">
    <name type="scientific">Batillaria attramentaria</name>
    <dbReference type="NCBI Taxonomy" id="370345"/>
    <lineage>
        <taxon>Eukaryota</taxon>
        <taxon>Metazoa</taxon>
        <taxon>Spiralia</taxon>
        <taxon>Lophotrochozoa</taxon>
        <taxon>Mollusca</taxon>
        <taxon>Gastropoda</taxon>
        <taxon>Caenogastropoda</taxon>
        <taxon>Sorbeoconcha</taxon>
        <taxon>Cerithioidea</taxon>
        <taxon>Batillariidae</taxon>
        <taxon>Batillaria</taxon>
    </lineage>
</organism>
<dbReference type="EMBL" id="JACVVK020000092">
    <property type="protein sequence ID" value="KAK7493501.1"/>
    <property type="molecule type" value="Genomic_DNA"/>
</dbReference>
<evidence type="ECO:0000313" key="1">
    <source>
        <dbReference type="EMBL" id="KAK7493501.1"/>
    </source>
</evidence>
<reference evidence="1 2" key="1">
    <citation type="journal article" date="2023" name="Sci. Data">
        <title>Genome assembly of the Korean intertidal mud-creeper Batillaria attramentaria.</title>
        <authorList>
            <person name="Patra A.K."/>
            <person name="Ho P.T."/>
            <person name="Jun S."/>
            <person name="Lee S.J."/>
            <person name="Kim Y."/>
            <person name="Won Y.J."/>
        </authorList>
    </citation>
    <scope>NUCLEOTIDE SEQUENCE [LARGE SCALE GENOMIC DNA]</scope>
    <source>
        <strain evidence="1">Wonlab-2016</strain>
    </source>
</reference>
<dbReference type="AlphaFoldDB" id="A0ABD0L2C6"/>
<keyword evidence="2" id="KW-1185">Reference proteome</keyword>
<comment type="caution">
    <text evidence="1">The sequence shown here is derived from an EMBL/GenBank/DDBJ whole genome shotgun (WGS) entry which is preliminary data.</text>
</comment>
<dbReference type="Proteomes" id="UP001519460">
    <property type="component" value="Unassembled WGS sequence"/>
</dbReference>
<proteinExistence type="predicted"/>
<sequence>MTFPVTLIAEVVRVRYRAGSRGREKGGAARLENNHGHKGSGSCVCTQVINRERTFGQRRIAGYLQKQTEGIQAANNEMSRSRALIPQNDVTCYGSGRVNDNF</sequence>
<accession>A0ABD0L2C6</accession>